<comment type="subcellular location">
    <subcellularLocation>
        <location evidence="1">Cell membrane</location>
        <topology evidence="1">Multi-pass membrane protein</topology>
    </subcellularLocation>
</comment>
<feature type="domain" description="Type IV secretion system coupling protein TraD DNA-binding" evidence="6">
    <location>
        <begin position="5"/>
        <end position="357"/>
    </location>
</feature>
<evidence type="ECO:0000256" key="1">
    <source>
        <dbReference type="ARBA" id="ARBA00004651"/>
    </source>
</evidence>
<dbReference type="InterPro" id="IPR051539">
    <property type="entry name" value="T4SS-coupling_protein"/>
</dbReference>
<keyword evidence="2" id="KW-1003">Cell membrane</keyword>
<keyword evidence="5" id="KW-0472">Membrane</keyword>
<dbReference type="PANTHER" id="PTHR37937">
    <property type="entry name" value="CONJUGATIVE TRANSFER: DNA TRANSPORT"/>
    <property type="match status" value="1"/>
</dbReference>
<organism evidence="7 8">
    <name type="scientific">Francisella philomiragia</name>
    <dbReference type="NCBI Taxonomy" id="28110"/>
    <lineage>
        <taxon>Bacteria</taxon>
        <taxon>Pseudomonadati</taxon>
        <taxon>Pseudomonadota</taxon>
        <taxon>Gammaproteobacteria</taxon>
        <taxon>Thiotrichales</taxon>
        <taxon>Francisellaceae</taxon>
        <taxon>Francisella</taxon>
    </lineage>
</organism>
<dbReference type="PANTHER" id="PTHR37937:SF1">
    <property type="entry name" value="CONJUGATIVE TRANSFER: DNA TRANSPORT"/>
    <property type="match status" value="1"/>
</dbReference>
<dbReference type="EMBL" id="JOUE01000001">
    <property type="protein sequence ID" value="KFJ44125.1"/>
    <property type="molecule type" value="Genomic_DNA"/>
</dbReference>
<dbReference type="Gene3D" id="3.40.50.300">
    <property type="entry name" value="P-loop containing nucleotide triphosphate hydrolases"/>
    <property type="match status" value="2"/>
</dbReference>
<comment type="caution">
    <text evidence="7">The sequence shown here is derived from an EMBL/GenBank/DDBJ whole genome shotgun (WGS) entry which is preliminary data.</text>
</comment>
<dbReference type="GO" id="GO:0005886">
    <property type="term" value="C:plasma membrane"/>
    <property type="evidence" value="ECO:0007669"/>
    <property type="project" value="UniProtKB-SubCell"/>
</dbReference>
<keyword evidence="7" id="KW-0238">DNA-binding</keyword>
<proteinExistence type="predicted"/>
<gene>
    <name evidence="7" type="ORF">DR78_1959</name>
</gene>
<evidence type="ECO:0000256" key="3">
    <source>
        <dbReference type="ARBA" id="ARBA00022692"/>
    </source>
</evidence>
<dbReference type="Pfam" id="PF10412">
    <property type="entry name" value="TrwB_AAD_bind"/>
    <property type="match status" value="1"/>
</dbReference>
<evidence type="ECO:0000313" key="8">
    <source>
        <dbReference type="Proteomes" id="UP000029117"/>
    </source>
</evidence>
<evidence type="ECO:0000256" key="2">
    <source>
        <dbReference type="ARBA" id="ARBA00022475"/>
    </source>
</evidence>
<evidence type="ECO:0000256" key="5">
    <source>
        <dbReference type="ARBA" id="ARBA00023136"/>
    </source>
</evidence>
<name>A0AAW3DE48_9GAMM</name>
<evidence type="ECO:0000313" key="7">
    <source>
        <dbReference type="EMBL" id="KFJ44125.1"/>
    </source>
</evidence>
<protein>
    <submittedName>
        <fullName evidence="7">Type IV secretion-system coupling DNA-binding domain protein</fullName>
    </submittedName>
</protein>
<dbReference type="GO" id="GO:0003677">
    <property type="term" value="F:DNA binding"/>
    <property type="evidence" value="ECO:0007669"/>
    <property type="project" value="UniProtKB-KW"/>
</dbReference>
<dbReference type="SUPFAM" id="SSF52540">
    <property type="entry name" value="P-loop containing nucleoside triphosphate hydrolases"/>
    <property type="match status" value="1"/>
</dbReference>
<accession>A0AAW3DE48</accession>
<evidence type="ECO:0000259" key="6">
    <source>
        <dbReference type="Pfam" id="PF10412"/>
    </source>
</evidence>
<dbReference type="InterPro" id="IPR027417">
    <property type="entry name" value="P-loop_NTPase"/>
</dbReference>
<dbReference type="AlphaFoldDB" id="A0AAW3DE48"/>
<reference evidence="7 8" key="1">
    <citation type="submission" date="2014-04" db="EMBL/GenBank/DDBJ databases">
        <authorList>
            <person name="Bishop-Lilly K.A."/>
            <person name="Broomall S.M."/>
            <person name="Chain P.S."/>
            <person name="Chertkov O."/>
            <person name="Coyne S.R."/>
            <person name="Daligault H.E."/>
            <person name="Davenport K.W."/>
            <person name="Erkkila T."/>
            <person name="Frey K.G."/>
            <person name="Gibbons H.S."/>
            <person name="Gu W."/>
            <person name="Jaissle J."/>
            <person name="Johnson S.L."/>
            <person name="Koroleva G.I."/>
            <person name="Ladner J.T."/>
            <person name="Lo C.-C."/>
            <person name="Minogue T.D."/>
            <person name="Munk C."/>
            <person name="Palacios G.F."/>
            <person name="Redden C.L."/>
            <person name="Rosenzweig C.N."/>
            <person name="Scholz M.B."/>
            <person name="Teshima H."/>
            <person name="Xu Y."/>
        </authorList>
    </citation>
    <scope>NUCLEOTIDE SEQUENCE [LARGE SCALE GENOMIC DNA]</scope>
    <source>
        <strain evidence="7 8">FAJ</strain>
    </source>
</reference>
<keyword evidence="3" id="KW-0812">Transmembrane</keyword>
<dbReference type="Proteomes" id="UP000029117">
    <property type="component" value="Unassembled WGS sequence"/>
</dbReference>
<evidence type="ECO:0000256" key="4">
    <source>
        <dbReference type="ARBA" id="ARBA00022989"/>
    </source>
</evidence>
<keyword evidence="4" id="KW-1133">Transmembrane helix</keyword>
<dbReference type="InterPro" id="IPR019476">
    <property type="entry name" value="T4SS_TraD_DNA-bd"/>
</dbReference>
<sequence length="375" mass="42555">MLLGLGTTGVGKTVFFRNLYARHIMKNEPCIVIDGKPDDENINYLKKLAQEKGVPFYGFNCANNLAYDFLNNGTPTEIKDKIIGLKNEQDWDSDYYKTQAETYLQTAIEVLKSAKEKITLDDVIDSMEYDHLVEQLGEDASLRLIKRIERLKNIENKDLKGIQNQLTLLANSDFGDWLSAGNDNEFTLLEVIEKNGFVYFALPALKYPNFANVMGKLVVNDIKTAISDKPKKQNVFCYFDEFSVFAGEQVMNLVNQGRGLGLHCGFGTQTLADLEKGAGNWFVDALMGNINTVNIMRVNDNKTVNYLADWIGTHEVKDYKINIDYKLLQRGSVSIKDQHIIRKSEIQQLANGQAYLISKVYGFTIDQYQVNYIEV</sequence>